<reference evidence="1 2" key="1">
    <citation type="submission" date="2022-11" db="EMBL/GenBank/DDBJ databases">
        <title>Study of microbial diversity in lake waters.</title>
        <authorList>
            <person name="Zhang J."/>
        </authorList>
    </citation>
    <scope>NUCLEOTIDE SEQUENCE [LARGE SCALE GENOMIC DNA]</scope>
    <source>
        <strain evidence="1 2">DT12</strain>
    </source>
</reference>
<accession>A0ABT3X2A3</accession>
<dbReference type="InterPro" id="IPR010106">
    <property type="entry name" value="RpnA"/>
</dbReference>
<gene>
    <name evidence="1" type="ORF">OS242_13905</name>
</gene>
<keyword evidence="2" id="KW-1185">Reference proteome</keyword>
<dbReference type="EMBL" id="JAPMLT010000008">
    <property type="protein sequence ID" value="MCX7571040.1"/>
    <property type="molecule type" value="Genomic_DNA"/>
</dbReference>
<evidence type="ECO:0000313" key="2">
    <source>
        <dbReference type="Proteomes" id="UP001208017"/>
    </source>
</evidence>
<proteinExistence type="predicted"/>
<organism evidence="1 2">
    <name type="scientific">Tumebacillus lacus</name>
    <dbReference type="NCBI Taxonomy" id="2995335"/>
    <lineage>
        <taxon>Bacteria</taxon>
        <taxon>Bacillati</taxon>
        <taxon>Bacillota</taxon>
        <taxon>Bacilli</taxon>
        <taxon>Bacillales</taxon>
        <taxon>Alicyclobacillaceae</taxon>
        <taxon>Tumebacillus</taxon>
    </lineage>
</organism>
<protein>
    <submittedName>
        <fullName evidence="1">Rpn family recombination-promoting nuclease/putative transposase</fullName>
    </submittedName>
</protein>
<sequence length="300" mass="35232">MTADLVMKPTNDLVFKALFGQDSSRSFLQSLLESILQTGITNLSIVDPVIKIQDVSDKSPILDIKVLTAENEYINIEIQVAKQTYFSNRSLYYWARIYGSQLAEGESYTRLKRAICINFLDFRFFPDLKFHSAFQIQESKTGLLLTDHFEMHFIELPKFGYAKEEVLQEKNLLYQWIYFIKYADKLSVEDVRHMSEPIRNAYGKLVTLSADETLRLRIISQEIGRKDQQQRMQDLIDDAQLDGRKEEAIETLREWLFDFHGLDLSPYEQQIRRQSLEKIRELRQGLRKDKSLVIRDLESL</sequence>
<dbReference type="Pfam" id="PF12784">
    <property type="entry name" value="PDDEXK_2"/>
    <property type="match status" value="1"/>
</dbReference>
<dbReference type="PANTHER" id="PTHR41317">
    <property type="entry name" value="PD-(D_E)XK NUCLEASE FAMILY TRANSPOSASE"/>
    <property type="match status" value="1"/>
</dbReference>
<dbReference type="RefSeq" id="WP_267152288.1">
    <property type="nucleotide sequence ID" value="NZ_JAPMLT010000008.1"/>
</dbReference>
<dbReference type="NCBIfam" id="TIGR01784">
    <property type="entry name" value="T_den_put_tspse"/>
    <property type="match status" value="1"/>
</dbReference>
<dbReference type="Proteomes" id="UP001208017">
    <property type="component" value="Unassembled WGS sequence"/>
</dbReference>
<name>A0ABT3X2A3_9BACL</name>
<dbReference type="PANTHER" id="PTHR41317:SF1">
    <property type="entry name" value="PD-(D_E)XK NUCLEASE FAMILY TRANSPOSASE"/>
    <property type="match status" value="1"/>
</dbReference>
<evidence type="ECO:0000313" key="1">
    <source>
        <dbReference type="EMBL" id="MCX7571040.1"/>
    </source>
</evidence>
<comment type="caution">
    <text evidence="1">The sequence shown here is derived from an EMBL/GenBank/DDBJ whole genome shotgun (WGS) entry which is preliminary data.</text>
</comment>